<name>A0A0F9NLG0_9ZZZZ</name>
<dbReference type="AlphaFoldDB" id="A0A0F9NLG0"/>
<proteinExistence type="predicted"/>
<protein>
    <recommendedName>
        <fullName evidence="4">CoA-binding domain-containing protein</fullName>
    </recommendedName>
</protein>
<dbReference type="Pfam" id="PF13607">
    <property type="entry name" value="Succ_CoA_lig"/>
    <property type="match status" value="1"/>
</dbReference>
<dbReference type="SUPFAM" id="SSF51735">
    <property type="entry name" value="NAD(P)-binding Rossmann-fold domains"/>
    <property type="match status" value="1"/>
</dbReference>
<dbReference type="InterPro" id="IPR032875">
    <property type="entry name" value="Succ_CoA_lig_flav_dom"/>
</dbReference>
<keyword evidence="2" id="KW-0547">Nucleotide-binding</keyword>
<keyword evidence="3" id="KW-0067">ATP-binding</keyword>
<keyword evidence="1" id="KW-0436">Ligase</keyword>
<evidence type="ECO:0000256" key="3">
    <source>
        <dbReference type="ARBA" id="ARBA00022840"/>
    </source>
</evidence>
<dbReference type="PANTHER" id="PTHR43334:SF2">
    <property type="entry name" value="ACETATE--COA LIGASE [ADP-FORMING]"/>
    <property type="match status" value="1"/>
</dbReference>
<gene>
    <name evidence="5" type="ORF">LCGC14_1246890</name>
</gene>
<dbReference type="SMART" id="SM00881">
    <property type="entry name" value="CoA_binding"/>
    <property type="match status" value="1"/>
</dbReference>
<reference evidence="5" key="1">
    <citation type="journal article" date="2015" name="Nature">
        <title>Complex archaea that bridge the gap between prokaryotes and eukaryotes.</title>
        <authorList>
            <person name="Spang A."/>
            <person name="Saw J.H."/>
            <person name="Jorgensen S.L."/>
            <person name="Zaremba-Niedzwiedzka K."/>
            <person name="Martijn J."/>
            <person name="Lind A.E."/>
            <person name="van Eijk R."/>
            <person name="Schleper C."/>
            <person name="Guy L."/>
            <person name="Ettema T.J."/>
        </authorList>
    </citation>
    <scope>NUCLEOTIDE SEQUENCE</scope>
</reference>
<dbReference type="Gene3D" id="3.40.50.261">
    <property type="entry name" value="Succinyl-CoA synthetase domains"/>
    <property type="match status" value="2"/>
</dbReference>
<evidence type="ECO:0000256" key="2">
    <source>
        <dbReference type="ARBA" id="ARBA00022741"/>
    </source>
</evidence>
<dbReference type="InterPro" id="IPR003781">
    <property type="entry name" value="CoA-bd"/>
</dbReference>
<accession>A0A0F9NLG0</accession>
<dbReference type="InterPro" id="IPR016102">
    <property type="entry name" value="Succinyl-CoA_synth-like"/>
</dbReference>
<feature type="non-terminal residue" evidence="5">
    <location>
        <position position="384"/>
    </location>
</feature>
<dbReference type="GO" id="GO:0005524">
    <property type="term" value="F:ATP binding"/>
    <property type="evidence" value="ECO:0007669"/>
    <property type="project" value="UniProtKB-KW"/>
</dbReference>
<dbReference type="EMBL" id="LAZR01006792">
    <property type="protein sequence ID" value="KKM89615.1"/>
    <property type="molecule type" value="Genomic_DNA"/>
</dbReference>
<dbReference type="SUPFAM" id="SSF52210">
    <property type="entry name" value="Succinyl-CoA synthetase domains"/>
    <property type="match status" value="2"/>
</dbReference>
<dbReference type="Pfam" id="PF13380">
    <property type="entry name" value="CoA_binding_2"/>
    <property type="match status" value="1"/>
</dbReference>
<dbReference type="Gene3D" id="3.40.50.720">
    <property type="entry name" value="NAD(P)-binding Rossmann-like Domain"/>
    <property type="match status" value="1"/>
</dbReference>
<organism evidence="5">
    <name type="scientific">marine sediment metagenome</name>
    <dbReference type="NCBI Taxonomy" id="412755"/>
    <lineage>
        <taxon>unclassified sequences</taxon>
        <taxon>metagenomes</taxon>
        <taxon>ecological metagenomes</taxon>
    </lineage>
</organism>
<comment type="caution">
    <text evidence="5">The sequence shown here is derived from an EMBL/GenBank/DDBJ whole genome shotgun (WGS) entry which is preliminary data.</text>
</comment>
<dbReference type="InterPro" id="IPR036291">
    <property type="entry name" value="NAD(P)-bd_dom_sf"/>
</dbReference>
<evidence type="ECO:0000259" key="4">
    <source>
        <dbReference type="SMART" id="SM00881"/>
    </source>
</evidence>
<sequence length="384" mass="42424">MRILNNNNIIDLFLNPQSVAVIGASKNPMKGGNRIVNNLVTNKFKGKIYPINPNSEGEVLGLKLKKSILEIEEEVDLAIFYVPNKVIPSILKDCIEKHVKGALIETSGFAEVGEVGLKLRDKIVEITDNFSKIRIVGPNCMGLTKIDGDSDTEAKGGFFSGFGVFDKYKRGNIAIITQSGMLNGGYLMNLMRNHPDVGIRYSCSIGNKMDMSEIEFLDYFLEDPTVNVIALYLESFKNPRKFIELCKKTKSIPNKTIILLKGGLTSLGQKASLSHTGSLAESSQLVKAIIRQSGVIQAGNLHDLFQFARSFSMIYKSGKKLPKYGNVSMIAGSGGAGTISADLIMKYGLNFAIMSEKTYQLLKELYPEWMPPNRFALLDLWPTM</sequence>
<dbReference type="GO" id="GO:0016874">
    <property type="term" value="F:ligase activity"/>
    <property type="evidence" value="ECO:0007669"/>
    <property type="project" value="UniProtKB-KW"/>
</dbReference>
<dbReference type="PANTHER" id="PTHR43334">
    <property type="entry name" value="ACETATE--COA LIGASE [ADP-FORMING]"/>
    <property type="match status" value="1"/>
</dbReference>
<evidence type="ECO:0000256" key="1">
    <source>
        <dbReference type="ARBA" id="ARBA00022598"/>
    </source>
</evidence>
<evidence type="ECO:0000313" key="5">
    <source>
        <dbReference type="EMBL" id="KKM89615.1"/>
    </source>
</evidence>
<feature type="domain" description="CoA-binding" evidence="4">
    <location>
        <begin position="13"/>
        <end position="109"/>
    </location>
</feature>
<dbReference type="InterPro" id="IPR051538">
    <property type="entry name" value="Acyl-CoA_Synth/Transferase"/>
</dbReference>